<dbReference type="Gene3D" id="3.40.50.2300">
    <property type="match status" value="1"/>
</dbReference>
<dbReference type="GO" id="GO:0003677">
    <property type="term" value="F:DNA binding"/>
    <property type="evidence" value="ECO:0007669"/>
    <property type="project" value="UniProtKB-KW"/>
</dbReference>
<dbReference type="InterPro" id="IPR046947">
    <property type="entry name" value="LytR-like"/>
</dbReference>
<dbReference type="Pfam" id="PF04397">
    <property type="entry name" value="LytTR"/>
    <property type="match status" value="1"/>
</dbReference>
<dbReference type="Gene3D" id="2.40.50.1020">
    <property type="entry name" value="LytTr DNA-binding domain"/>
    <property type="match status" value="1"/>
</dbReference>
<dbReference type="SMART" id="SM00448">
    <property type="entry name" value="REC"/>
    <property type="match status" value="1"/>
</dbReference>
<keyword evidence="5" id="KW-0804">Transcription</keyword>
<keyword evidence="2" id="KW-0902">Two-component regulatory system</keyword>
<dbReference type="InterPro" id="IPR007492">
    <property type="entry name" value="LytTR_DNA-bd_dom"/>
</dbReference>
<comment type="caution">
    <text evidence="9">The sequence shown here is derived from an EMBL/GenBank/DDBJ whole genome shotgun (WGS) entry which is preliminary data.</text>
</comment>
<feature type="domain" description="Response regulatory" evidence="7">
    <location>
        <begin position="5"/>
        <end position="124"/>
    </location>
</feature>
<dbReference type="RefSeq" id="WP_040988277.1">
    <property type="nucleotide sequence ID" value="NZ_JTKH01000006.1"/>
</dbReference>
<dbReference type="SUPFAM" id="SSF52172">
    <property type="entry name" value="CheY-like"/>
    <property type="match status" value="1"/>
</dbReference>
<reference evidence="9 10" key="1">
    <citation type="submission" date="2014-11" db="EMBL/GenBank/DDBJ databases">
        <title>Draft Genome Sequence of Vibrio piscirenalis strains CECT 8603T and CECT 8604, two marine Gammaproteobacterium isolated from cultured gilthead sea bream (Sparus aurata).</title>
        <authorList>
            <person name="Arahal D.R."/>
            <person name="Rodrigo-Torres L."/>
            <person name="Lucena T."/>
            <person name="Pujalte M.J."/>
        </authorList>
    </citation>
    <scope>NUCLEOTIDE SEQUENCE [LARGE SCALE GENOMIC DNA]</scope>
    <source>
        <strain evidence="9 10">DCR 1-4-2</strain>
    </source>
</reference>
<dbReference type="PANTHER" id="PTHR37299">
    <property type="entry name" value="TRANSCRIPTIONAL REGULATOR-RELATED"/>
    <property type="match status" value="1"/>
</dbReference>
<feature type="domain" description="HTH LytTR-type" evidence="8">
    <location>
        <begin position="167"/>
        <end position="268"/>
    </location>
</feature>
<dbReference type="OrthoDB" id="236568at2"/>
<feature type="modified residue" description="4-aspartylphosphate" evidence="6">
    <location>
        <position position="57"/>
    </location>
</feature>
<dbReference type="STRING" id="1461322.OJ16_05735"/>
<evidence type="ECO:0000313" key="10">
    <source>
        <dbReference type="Proteomes" id="UP000031672"/>
    </source>
</evidence>
<gene>
    <name evidence="9" type="ORF">OJ16_05735</name>
</gene>
<evidence type="ECO:0000256" key="3">
    <source>
        <dbReference type="ARBA" id="ARBA00023015"/>
    </source>
</evidence>
<dbReference type="PROSITE" id="PS50930">
    <property type="entry name" value="HTH_LYTTR"/>
    <property type="match status" value="1"/>
</dbReference>
<dbReference type="AlphaFoldDB" id="A0A0C2JRZ5"/>
<dbReference type="FunFam" id="3.40.50.2300:FF:000051">
    <property type="entry name" value="Two-component response regulator yehT"/>
    <property type="match status" value="1"/>
</dbReference>
<dbReference type="InterPro" id="IPR001789">
    <property type="entry name" value="Sig_transdc_resp-reg_receiver"/>
</dbReference>
<organism evidence="9 10">
    <name type="scientific">Vibrio renipiscarius</name>
    <dbReference type="NCBI Taxonomy" id="1461322"/>
    <lineage>
        <taxon>Bacteria</taxon>
        <taxon>Pseudomonadati</taxon>
        <taxon>Pseudomonadota</taxon>
        <taxon>Gammaproteobacteria</taxon>
        <taxon>Vibrionales</taxon>
        <taxon>Vibrionaceae</taxon>
        <taxon>Vibrio</taxon>
    </lineage>
</organism>
<evidence type="ECO:0000259" key="8">
    <source>
        <dbReference type="PROSITE" id="PS50930"/>
    </source>
</evidence>
<dbReference type="PANTHER" id="PTHR37299:SF1">
    <property type="entry name" value="STAGE 0 SPORULATION PROTEIN A HOMOLOG"/>
    <property type="match status" value="1"/>
</dbReference>
<evidence type="ECO:0000256" key="4">
    <source>
        <dbReference type="ARBA" id="ARBA00023125"/>
    </source>
</evidence>
<name>A0A0C2JRZ5_9VIBR</name>
<dbReference type="CDD" id="cd17532">
    <property type="entry name" value="REC_LytTR_AlgR-like"/>
    <property type="match status" value="1"/>
</dbReference>
<keyword evidence="4" id="KW-0238">DNA-binding</keyword>
<dbReference type="Pfam" id="PF00072">
    <property type="entry name" value="Response_reg"/>
    <property type="match status" value="1"/>
</dbReference>
<evidence type="ECO:0000256" key="5">
    <source>
        <dbReference type="ARBA" id="ARBA00023163"/>
    </source>
</evidence>
<dbReference type="InterPro" id="IPR011006">
    <property type="entry name" value="CheY-like_superfamily"/>
</dbReference>
<accession>A0A0C2JRZ5</accession>
<protein>
    <submittedName>
        <fullName evidence="9">Chemotaxis protein CheY</fullName>
    </submittedName>
</protein>
<dbReference type="GO" id="GO:0000156">
    <property type="term" value="F:phosphorelay response regulator activity"/>
    <property type="evidence" value="ECO:0007669"/>
    <property type="project" value="InterPro"/>
</dbReference>
<keyword evidence="3" id="KW-0805">Transcription regulation</keyword>
<evidence type="ECO:0000256" key="1">
    <source>
        <dbReference type="ARBA" id="ARBA00022553"/>
    </source>
</evidence>
<dbReference type="Proteomes" id="UP000031672">
    <property type="component" value="Unassembled WGS sequence"/>
</dbReference>
<evidence type="ECO:0000259" key="7">
    <source>
        <dbReference type="PROSITE" id="PS50110"/>
    </source>
</evidence>
<accession>A0A0C2KBZ7</accession>
<sequence length="268" mass="30657">MTAITAIIADDEPLLRHHLDRCLAEVWPELDIVAACGDGQQALEQIITLQPDVVFLDIRMPELDGMAVAKALNQPRQHTQHQPFIVFVTAYDEYAIKAFEHNAVDYLLKPLNEDRLAACCEKLKQRLESIQHVDNNLSVASQTPDISQLLAHISQLTPAKTPYLRWLKASRGEDIHLISVNDVLYFKAEEKYVSIYTDENCEYLIRTPIKELLPQLDPEEFWKIHRSTVVRVASIEKVSKDFTGRMFITVQQHKLPVSRAQQSLFKGM</sequence>
<keyword evidence="10" id="KW-1185">Reference proteome</keyword>
<evidence type="ECO:0000313" key="9">
    <source>
        <dbReference type="EMBL" id="KII80794.1"/>
    </source>
</evidence>
<dbReference type="PROSITE" id="PS50110">
    <property type="entry name" value="RESPONSE_REGULATORY"/>
    <property type="match status" value="1"/>
</dbReference>
<evidence type="ECO:0000256" key="2">
    <source>
        <dbReference type="ARBA" id="ARBA00023012"/>
    </source>
</evidence>
<dbReference type="EMBL" id="JTKH01000006">
    <property type="protein sequence ID" value="KII80794.1"/>
    <property type="molecule type" value="Genomic_DNA"/>
</dbReference>
<keyword evidence="1 6" id="KW-0597">Phosphoprotein</keyword>
<proteinExistence type="predicted"/>
<dbReference type="SMART" id="SM00850">
    <property type="entry name" value="LytTR"/>
    <property type="match status" value="1"/>
</dbReference>
<evidence type="ECO:0000256" key="6">
    <source>
        <dbReference type="PROSITE-ProRule" id="PRU00169"/>
    </source>
</evidence>